<comment type="catalytic activity">
    <reaction evidence="1">
        <text>S-ubiquitinyl-[E2 ubiquitin-conjugating enzyme]-L-cysteine + [acceptor protein]-L-lysine = [E2 ubiquitin-conjugating enzyme]-L-cysteine + N(6)-ubiquitinyl-[acceptor protein]-L-lysine.</text>
        <dbReference type="EC" id="2.3.2.26"/>
    </reaction>
</comment>
<protein>
    <recommendedName>
        <fullName evidence="3">E3 ubiquitin-protein ligase E3D</fullName>
        <ecNumber evidence="2">2.3.2.26</ecNumber>
    </recommendedName>
    <alternativeName>
        <fullName evidence="6">HECT-type E3 ubiquitin transferase E3D</fullName>
    </alternativeName>
    <alternativeName>
        <fullName evidence="5">UbcH10-binding protein with a HECT-like domain</fullName>
    </alternativeName>
    <alternativeName>
        <fullName evidence="4">Ubiquitin-conjugating enzyme E2C-binding protein</fullName>
    </alternativeName>
</protein>
<evidence type="ECO:0000256" key="7">
    <source>
        <dbReference type="ARBA" id="ARBA00053831"/>
    </source>
</evidence>
<dbReference type="EC" id="2.3.2.26" evidence="2"/>
<organism evidence="9 10">
    <name type="scientific">Saccoglossus kowalevskii</name>
    <name type="common">Acorn worm</name>
    <dbReference type="NCBI Taxonomy" id="10224"/>
    <lineage>
        <taxon>Eukaryota</taxon>
        <taxon>Metazoa</taxon>
        <taxon>Hemichordata</taxon>
        <taxon>Enteropneusta</taxon>
        <taxon>Harrimaniidae</taxon>
        <taxon>Saccoglossus</taxon>
    </lineage>
</organism>
<dbReference type="Pfam" id="PF09814">
    <property type="entry name" value="HECT_2"/>
    <property type="match status" value="1"/>
</dbReference>
<evidence type="ECO:0000313" key="10">
    <source>
        <dbReference type="RefSeq" id="XP_006822968.1"/>
    </source>
</evidence>
<dbReference type="PANTHER" id="PTHR31531:SF2">
    <property type="entry name" value="E3 UBIQUITIN-PROTEIN LIGASE E3D"/>
    <property type="match status" value="1"/>
</dbReference>
<reference evidence="10" key="1">
    <citation type="submission" date="2025-08" db="UniProtKB">
        <authorList>
            <consortium name="RefSeq"/>
        </authorList>
    </citation>
    <scope>IDENTIFICATION</scope>
    <source>
        <tissue evidence="10">Testes</tissue>
    </source>
</reference>
<evidence type="ECO:0000256" key="3">
    <source>
        <dbReference type="ARBA" id="ARBA00013646"/>
    </source>
</evidence>
<sequence>MAEVGQEGTSDDFSVFVEVKEKIHAAHIVLGLQDVAEKCKEDASKITVTVQPDSIEVNLVKDKKRQFKVPNISLVPNSCHSLQWIPGEGLHMRVQTRSDDTNHSQPIEHNDVKNYRHEIEYLESENCQLSCRVCNTTLLRPNCQFERVLPLPSENWQELVDDWCCHHNDTTEKMKKASMVPRATDCFISDLYLSLNMAALRQDKIASQESTLETELKEGMNMVIICQVCRCPLGEAKLTDVKKRHQHIQELTESVKFYKHCINLNKNSLPLDVFKSYTLESYFARYITTQSSVNTSYKFILEGQDTATNNSILIWLMNTDSKIMMNVNSISQHAELSKLMGSINYERNGTGVKKSLQTYSIIKLFYQAVWDEANRSVLDQWKKDNTVHRLYLPSYLCHQLLLLLINNTQHLPKSMRNTENNFQVGFLKIK</sequence>
<dbReference type="Proteomes" id="UP000694865">
    <property type="component" value="Unplaced"/>
</dbReference>
<evidence type="ECO:0000256" key="2">
    <source>
        <dbReference type="ARBA" id="ARBA00012485"/>
    </source>
</evidence>
<comment type="subunit">
    <text evidence="8">Interacts with UBE2C/UbcH10 (E2 ubiquitin-conjugating enzyme). In vitro, interacts with cyclin-B.</text>
</comment>
<evidence type="ECO:0000256" key="5">
    <source>
        <dbReference type="ARBA" id="ARBA00032234"/>
    </source>
</evidence>
<evidence type="ECO:0000256" key="6">
    <source>
        <dbReference type="ARBA" id="ARBA00032298"/>
    </source>
</evidence>
<dbReference type="RefSeq" id="XP_006822968.1">
    <property type="nucleotide sequence ID" value="XM_006822905.1"/>
</dbReference>
<evidence type="ECO:0000256" key="1">
    <source>
        <dbReference type="ARBA" id="ARBA00000885"/>
    </source>
</evidence>
<comment type="function">
    <text evidence="7">E3 ubiquitin-protein ligase which accepts ubiquitin from specific E2 ubiquitin-conjugating enzymes, and transfers it to substrates, generally promoting their degradation by the proteasome. Independently of its E3 ubiquitin-protein ligase activity, acts as an inhibitor of CPSF3 endonuclease activity by blocking CPSF3 active site.</text>
</comment>
<dbReference type="GeneID" id="102803239"/>
<gene>
    <name evidence="10" type="primary">LOC102803239</name>
</gene>
<evidence type="ECO:0000256" key="4">
    <source>
        <dbReference type="ARBA" id="ARBA00029737"/>
    </source>
</evidence>
<accession>A0ABM0MSH7</accession>
<proteinExistence type="predicted"/>
<dbReference type="PANTHER" id="PTHR31531">
    <property type="entry name" value="E3 UBIQUITIN-PROTEIN LIGASE E3D FAMILY MEMBER"/>
    <property type="match status" value="1"/>
</dbReference>
<keyword evidence="9" id="KW-1185">Reference proteome</keyword>
<dbReference type="InterPro" id="IPR019193">
    <property type="entry name" value="UBQ-conj_enz_E2-bd_prot"/>
</dbReference>
<evidence type="ECO:0000313" key="9">
    <source>
        <dbReference type="Proteomes" id="UP000694865"/>
    </source>
</evidence>
<evidence type="ECO:0000256" key="8">
    <source>
        <dbReference type="ARBA" id="ARBA00064185"/>
    </source>
</evidence>
<name>A0ABM0MSH7_SACKO</name>